<accession>A0AAP2CGS1</accession>
<dbReference type="AlphaFoldDB" id="A0AAP2CGS1"/>
<proteinExistence type="predicted"/>
<gene>
    <name evidence="1" type="ORF">KI659_05010</name>
</gene>
<dbReference type="EMBL" id="JAHCMY010000002">
    <property type="protein sequence ID" value="MBS9523374.1"/>
    <property type="molecule type" value="Genomic_DNA"/>
</dbReference>
<protein>
    <submittedName>
        <fullName evidence="1">Uncharacterized protein</fullName>
    </submittedName>
</protein>
<dbReference type="RefSeq" id="WP_213944271.1">
    <property type="nucleotide sequence ID" value="NZ_JAHCMY010000002.1"/>
</dbReference>
<evidence type="ECO:0000313" key="1">
    <source>
        <dbReference type="EMBL" id="MBS9523374.1"/>
    </source>
</evidence>
<name>A0AAP2CGS1_9BACT</name>
<organism evidence="1 2">
    <name type="scientific">Litoribacter ruber</name>
    <dbReference type="NCBI Taxonomy" id="702568"/>
    <lineage>
        <taxon>Bacteria</taxon>
        <taxon>Pseudomonadati</taxon>
        <taxon>Bacteroidota</taxon>
        <taxon>Cytophagia</taxon>
        <taxon>Cytophagales</taxon>
        <taxon>Cyclobacteriaceae</taxon>
        <taxon>Litoribacter</taxon>
    </lineage>
</organism>
<sequence>MKLFFCILLILLLLGFTNCSNKFNKAPKNSVPMRTKIDKSPYGGYTVIYDRDNQVFYGELIGSRNDTLVIINSQLNLLPMENIASGKVIYFQPYNFINIWLYSSIPTLLPLVHIAEYGGAPLLFTLVASGFNMLGALPAMGIENEFKNYHTFEDDRLSFMKFSRFPAGIPPQLDLNQLSAPEGFGVMIKE</sequence>
<keyword evidence="2" id="KW-1185">Reference proteome</keyword>
<reference evidence="1 2" key="1">
    <citation type="submission" date="2021-05" db="EMBL/GenBank/DDBJ databases">
        <authorList>
            <person name="Zhang Z.D."/>
            <person name="Osman G."/>
        </authorList>
    </citation>
    <scope>NUCLEOTIDE SEQUENCE [LARGE SCALE GENOMIC DNA]</scope>
    <source>
        <strain evidence="1 2">KCTC 32217</strain>
    </source>
</reference>
<dbReference type="Proteomes" id="UP001319104">
    <property type="component" value="Unassembled WGS sequence"/>
</dbReference>
<evidence type="ECO:0000313" key="2">
    <source>
        <dbReference type="Proteomes" id="UP001319104"/>
    </source>
</evidence>
<comment type="caution">
    <text evidence="1">The sequence shown here is derived from an EMBL/GenBank/DDBJ whole genome shotgun (WGS) entry which is preliminary data.</text>
</comment>